<sequence>MRSTRRDIGSLSPTSGVDEIGKAHFKMEGWRRQVNSQERLDIGCPRRRQSFMTTEGLAAMTEAGGGWVVAAIEPASP</sequence>
<comment type="caution">
    <text evidence="2">The sequence shown here is derived from an EMBL/GenBank/DDBJ whole genome shotgun (WGS) entry which is preliminary data.</text>
</comment>
<evidence type="ECO:0000256" key="1">
    <source>
        <dbReference type="SAM" id="MobiDB-lite"/>
    </source>
</evidence>
<dbReference type="Proteomes" id="UP000245119">
    <property type="component" value="Linkage Group LG13"/>
</dbReference>
<proteinExistence type="predicted"/>
<dbReference type="EMBL" id="PZQS01000013">
    <property type="protein sequence ID" value="PVD19302.1"/>
    <property type="molecule type" value="Genomic_DNA"/>
</dbReference>
<dbReference type="AlphaFoldDB" id="A0A2T7NDT3"/>
<gene>
    <name evidence="2" type="ORF">C0Q70_19789</name>
</gene>
<evidence type="ECO:0000313" key="3">
    <source>
        <dbReference type="Proteomes" id="UP000245119"/>
    </source>
</evidence>
<reference evidence="2 3" key="1">
    <citation type="submission" date="2018-04" db="EMBL/GenBank/DDBJ databases">
        <title>The genome of golden apple snail Pomacea canaliculata provides insight into stress tolerance and invasive adaptation.</title>
        <authorList>
            <person name="Liu C."/>
            <person name="Liu B."/>
            <person name="Ren Y."/>
            <person name="Zhang Y."/>
            <person name="Wang H."/>
            <person name="Li S."/>
            <person name="Jiang F."/>
            <person name="Yin L."/>
            <person name="Zhang G."/>
            <person name="Qian W."/>
            <person name="Fan W."/>
        </authorList>
    </citation>
    <scope>NUCLEOTIDE SEQUENCE [LARGE SCALE GENOMIC DNA]</scope>
    <source>
        <strain evidence="2">SZHN2017</strain>
        <tissue evidence="2">Muscle</tissue>
    </source>
</reference>
<feature type="region of interest" description="Disordered" evidence="1">
    <location>
        <begin position="1"/>
        <end position="20"/>
    </location>
</feature>
<evidence type="ECO:0000313" key="2">
    <source>
        <dbReference type="EMBL" id="PVD19302.1"/>
    </source>
</evidence>
<keyword evidence="3" id="KW-1185">Reference proteome</keyword>
<protein>
    <submittedName>
        <fullName evidence="2">Uncharacterized protein</fullName>
    </submittedName>
</protein>
<organism evidence="2 3">
    <name type="scientific">Pomacea canaliculata</name>
    <name type="common">Golden apple snail</name>
    <dbReference type="NCBI Taxonomy" id="400727"/>
    <lineage>
        <taxon>Eukaryota</taxon>
        <taxon>Metazoa</taxon>
        <taxon>Spiralia</taxon>
        <taxon>Lophotrochozoa</taxon>
        <taxon>Mollusca</taxon>
        <taxon>Gastropoda</taxon>
        <taxon>Caenogastropoda</taxon>
        <taxon>Architaenioglossa</taxon>
        <taxon>Ampullarioidea</taxon>
        <taxon>Ampullariidae</taxon>
        <taxon>Pomacea</taxon>
    </lineage>
</organism>
<accession>A0A2T7NDT3</accession>
<name>A0A2T7NDT3_POMCA</name>